<name>A0A6G0YZA2_APHCR</name>
<accession>A0A6G0YZA2</accession>
<sequence>MHHFTSVLIYTLYKYLLISILQNVAKTFYKHLNCNFYNHCNPLISDISVHNIPDNPKRQLKRKWFHDLLT</sequence>
<organism evidence="1 2">
    <name type="scientific">Aphis craccivora</name>
    <name type="common">Cowpea aphid</name>
    <dbReference type="NCBI Taxonomy" id="307492"/>
    <lineage>
        <taxon>Eukaryota</taxon>
        <taxon>Metazoa</taxon>
        <taxon>Ecdysozoa</taxon>
        <taxon>Arthropoda</taxon>
        <taxon>Hexapoda</taxon>
        <taxon>Insecta</taxon>
        <taxon>Pterygota</taxon>
        <taxon>Neoptera</taxon>
        <taxon>Paraneoptera</taxon>
        <taxon>Hemiptera</taxon>
        <taxon>Sternorrhyncha</taxon>
        <taxon>Aphidomorpha</taxon>
        <taxon>Aphidoidea</taxon>
        <taxon>Aphididae</taxon>
        <taxon>Aphidini</taxon>
        <taxon>Aphis</taxon>
        <taxon>Aphis</taxon>
    </lineage>
</organism>
<gene>
    <name evidence="1" type="ORF">FWK35_00015428</name>
</gene>
<evidence type="ECO:0000313" key="1">
    <source>
        <dbReference type="EMBL" id="KAF0763556.1"/>
    </source>
</evidence>
<dbReference type="AlphaFoldDB" id="A0A6G0YZA2"/>
<reference evidence="1 2" key="1">
    <citation type="submission" date="2019-08" db="EMBL/GenBank/DDBJ databases">
        <title>Whole genome of Aphis craccivora.</title>
        <authorList>
            <person name="Voronova N.V."/>
            <person name="Shulinski R.S."/>
            <person name="Bandarenka Y.V."/>
            <person name="Zhorov D.G."/>
            <person name="Warner D."/>
        </authorList>
    </citation>
    <scope>NUCLEOTIDE SEQUENCE [LARGE SCALE GENOMIC DNA]</scope>
    <source>
        <strain evidence="1">180601</strain>
        <tissue evidence="1">Whole Body</tissue>
    </source>
</reference>
<proteinExistence type="predicted"/>
<protein>
    <submittedName>
        <fullName evidence="1">Putative RNA-directed DNA polymerase</fullName>
    </submittedName>
</protein>
<keyword evidence="1" id="KW-0548">Nucleotidyltransferase</keyword>
<dbReference type="EMBL" id="VUJU01001854">
    <property type="protein sequence ID" value="KAF0763556.1"/>
    <property type="molecule type" value="Genomic_DNA"/>
</dbReference>
<dbReference type="Proteomes" id="UP000478052">
    <property type="component" value="Unassembled WGS sequence"/>
</dbReference>
<evidence type="ECO:0000313" key="2">
    <source>
        <dbReference type="Proteomes" id="UP000478052"/>
    </source>
</evidence>
<keyword evidence="1" id="KW-0808">Transferase</keyword>
<dbReference type="GO" id="GO:0003964">
    <property type="term" value="F:RNA-directed DNA polymerase activity"/>
    <property type="evidence" value="ECO:0007669"/>
    <property type="project" value="UniProtKB-KW"/>
</dbReference>
<keyword evidence="2" id="KW-1185">Reference proteome</keyword>
<keyword evidence="1" id="KW-0695">RNA-directed DNA polymerase</keyword>
<comment type="caution">
    <text evidence="1">The sequence shown here is derived from an EMBL/GenBank/DDBJ whole genome shotgun (WGS) entry which is preliminary data.</text>
</comment>